<dbReference type="Proteomes" id="UP000271162">
    <property type="component" value="Unassembled WGS sequence"/>
</dbReference>
<accession>A0A0N4YDU6</accession>
<dbReference type="GO" id="GO:0006874">
    <property type="term" value="P:intracellular calcium ion homeostasis"/>
    <property type="evidence" value="ECO:0007669"/>
    <property type="project" value="TreeGrafter"/>
</dbReference>
<evidence type="ECO:0000313" key="3">
    <source>
        <dbReference type="EMBL" id="VDL78421.1"/>
    </source>
</evidence>
<evidence type="ECO:0000256" key="1">
    <source>
        <dbReference type="ARBA" id="ARBA00022448"/>
    </source>
</evidence>
<keyword evidence="2" id="KW-1133">Transmembrane helix</keyword>
<feature type="transmembrane region" description="Helical" evidence="2">
    <location>
        <begin position="21"/>
        <end position="43"/>
    </location>
</feature>
<name>A0A0N4YDU6_NIPBR</name>
<dbReference type="EMBL" id="UYSL01021508">
    <property type="protein sequence ID" value="VDL78421.1"/>
    <property type="molecule type" value="Genomic_DNA"/>
</dbReference>
<dbReference type="STRING" id="27835.A0A0N4YDU6"/>
<keyword evidence="4" id="KW-1185">Reference proteome</keyword>
<reference evidence="5" key="1">
    <citation type="submission" date="2017-02" db="UniProtKB">
        <authorList>
            <consortium name="WormBaseParasite"/>
        </authorList>
    </citation>
    <scope>IDENTIFICATION</scope>
</reference>
<keyword evidence="1" id="KW-0813">Transport</keyword>
<organism evidence="5">
    <name type="scientific">Nippostrongylus brasiliensis</name>
    <name type="common">Rat hookworm</name>
    <dbReference type="NCBI Taxonomy" id="27835"/>
    <lineage>
        <taxon>Eukaryota</taxon>
        <taxon>Metazoa</taxon>
        <taxon>Ecdysozoa</taxon>
        <taxon>Nematoda</taxon>
        <taxon>Chromadorea</taxon>
        <taxon>Rhabditida</taxon>
        <taxon>Rhabditina</taxon>
        <taxon>Rhabditomorpha</taxon>
        <taxon>Strongyloidea</taxon>
        <taxon>Heligmosomidae</taxon>
        <taxon>Nippostrongylus</taxon>
    </lineage>
</organism>
<dbReference type="PANTHER" id="PTHR12266">
    <property type="entry name" value="NA+/CA2+ K+ INDEPENDENT EXCHANGER"/>
    <property type="match status" value="1"/>
</dbReference>
<sequence>MFFFKLTIPLNETSWSKTVAIIQAIFAPQWFLFAIQLSLWQPFDGSPGLYAYALPLSAEVSSYVGFLMSISWIYFISSEIVNVVTMLGVISQISHEVRQMEKKLKVLTTVRENCGIVLWNTV</sequence>
<reference evidence="3 4" key="2">
    <citation type="submission" date="2018-11" db="EMBL/GenBank/DDBJ databases">
        <authorList>
            <consortium name="Pathogen Informatics"/>
        </authorList>
    </citation>
    <scope>NUCLEOTIDE SEQUENCE [LARGE SCALE GENOMIC DNA]</scope>
</reference>
<proteinExistence type="predicted"/>
<evidence type="ECO:0000313" key="5">
    <source>
        <dbReference type="WBParaSite" id="NBR_0001482601-mRNA-1"/>
    </source>
</evidence>
<evidence type="ECO:0000256" key="2">
    <source>
        <dbReference type="SAM" id="Phobius"/>
    </source>
</evidence>
<protein>
    <submittedName>
        <fullName evidence="5">Sodium/potassium/calcium exchanger 6, mitochondrial (inferred by orthology to a human protein)</fullName>
    </submittedName>
</protein>
<dbReference type="InterPro" id="IPR051359">
    <property type="entry name" value="CaCA_antiporter"/>
</dbReference>
<dbReference type="GO" id="GO:0016020">
    <property type="term" value="C:membrane"/>
    <property type="evidence" value="ECO:0007669"/>
    <property type="project" value="TreeGrafter"/>
</dbReference>
<keyword evidence="2" id="KW-0472">Membrane</keyword>
<dbReference type="WBParaSite" id="NBR_0001482601-mRNA-1">
    <property type="protein sequence ID" value="NBR_0001482601-mRNA-1"/>
    <property type="gene ID" value="NBR_0001482601"/>
</dbReference>
<dbReference type="AlphaFoldDB" id="A0A0N4YDU6"/>
<dbReference type="GO" id="GO:0005432">
    <property type="term" value="F:calcium:sodium antiporter activity"/>
    <property type="evidence" value="ECO:0007669"/>
    <property type="project" value="TreeGrafter"/>
</dbReference>
<evidence type="ECO:0000313" key="4">
    <source>
        <dbReference type="Proteomes" id="UP000271162"/>
    </source>
</evidence>
<dbReference type="PANTHER" id="PTHR12266:SF0">
    <property type="entry name" value="MITOCHONDRIAL SODIUM_CALCIUM EXCHANGER PROTEIN"/>
    <property type="match status" value="1"/>
</dbReference>
<feature type="transmembrane region" description="Helical" evidence="2">
    <location>
        <begin position="63"/>
        <end position="90"/>
    </location>
</feature>
<keyword evidence="2" id="KW-0812">Transmembrane</keyword>
<gene>
    <name evidence="3" type="ORF">NBR_LOCUS14827</name>
</gene>